<sequence length="91" mass="10005">MADISKKLSALKPILRFLLPKVQPGNNSLLSLLALDQINRVLGLKLCQQDYWVSKLTSHNIIILLNSAGEDADDGSQDVMEVKASIANTMR</sequence>
<gene>
    <name evidence="1" type="ORF">SAMD00023353_0700100</name>
</gene>
<dbReference type="OrthoDB" id="10264507at2759"/>
<organism evidence="1">
    <name type="scientific">Rosellinia necatrix</name>
    <name type="common">White root-rot fungus</name>
    <dbReference type="NCBI Taxonomy" id="77044"/>
    <lineage>
        <taxon>Eukaryota</taxon>
        <taxon>Fungi</taxon>
        <taxon>Dikarya</taxon>
        <taxon>Ascomycota</taxon>
        <taxon>Pezizomycotina</taxon>
        <taxon>Sordariomycetes</taxon>
        <taxon>Xylariomycetidae</taxon>
        <taxon>Xylariales</taxon>
        <taxon>Xylariaceae</taxon>
        <taxon>Rosellinia</taxon>
    </lineage>
</organism>
<proteinExistence type="predicted"/>
<name>A0A1S7ULM1_ROSNE</name>
<accession>A0A1S7ULM1</accession>
<dbReference type="Proteomes" id="UP000054516">
    <property type="component" value="Unassembled WGS sequence"/>
</dbReference>
<keyword evidence="2" id="KW-1185">Reference proteome</keyword>
<protein>
    <submittedName>
        <fullName evidence="1">Uncharacterized protein</fullName>
    </submittedName>
</protein>
<dbReference type="STRING" id="77044.A0A1S7ULM1"/>
<evidence type="ECO:0000313" key="2">
    <source>
        <dbReference type="Proteomes" id="UP000054516"/>
    </source>
</evidence>
<evidence type="ECO:0000313" key="1">
    <source>
        <dbReference type="EMBL" id="GAP84220.2"/>
    </source>
</evidence>
<reference evidence="1" key="1">
    <citation type="submission" date="2016-03" db="EMBL/GenBank/DDBJ databases">
        <title>Draft genome sequence of Rosellinia necatrix.</title>
        <authorList>
            <person name="Kanematsu S."/>
        </authorList>
    </citation>
    <scope>NUCLEOTIDE SEQUENCE [LARGE SCALE GENOMIC DNA]</scope>
    <source>
        <strain evidence="1">W97</strain>
    </source>
</reference>
<dbReference type="EMBL" id="DF977452">
    <property type="protein sequence ID" value="GAP84220.2"/>
    <property type="molecule type" value="Genomic_DNA"/>
</dbReference>
<dbReference type="AlphaFoldDB" id="A0A1S7ULM1"/>